<feature type="transmembrane region" description="Helical" evidence="1">
    <location>
        <begin position="61"/>
        <end position="81"/>
    </location>
</feature>
<dbReference type="AlphaFoldDB" id="A0A0R1FLZ2"/>
<dbReference type="Pfam" id="PF06912">
    <property type="entry name" value="DUF1275"/>
    <property type="match status" value="1"/>
</dbReference>
<feature type="transmembrane region" description="Helical" evidence="1">
    <location>
        <begin position="203"/>
        <end position="224"/>
    </location>
</feature>
<dbReference type="InterPro" id="IPR010699">
    <property type="entry name" value="DUF1275"/>
</dbReference>
<dbReference type="PANTHER" id="PTHR37314">
    <property type="entry name" value="SLR0142 PROTEIN"/>
    <property type="match status" value="1"/>
</dbReference>
<gene>
    <name evidence="2" type="ORF">FD43_GL000321</name>
</gene>
<keyword evidence="1" id="KW-0812">Transmembrane</keyword>
<keyword evidence="1" id="KW-0472">Membrane</keyword>
<dbReference type="PANTHER" id="PTHR37314:SF4">
    <property type="entry name" value="UPF0700 TRANSMEMBRANE PROTEIN YOAK"/>
    <property type="match status" value="1"/>
</dbReference>
<organism evidence="2 3">
    <name type="scientific">Apilactobacillus kunkeei DSM 12361 = ATCC 700308</name>
    <dbReference type="NCBI Taxonomy" id="1423768"/>
    <lineage>
        <taxon>Bacteria</taxon>
        <taxon>Bacillati</taxon>
        <taxon>Bacillota</taxon>
        <taxon>Bacilli</taxon>
        <taxon>Lactobacillales</taxon>
        <taxon>Lactobacillaceae</taxon>
        <taxon>Apilactobacillus</taxon>
    </lineage>
</organism>
<sequence>MDAPHPAHFGEKISTAFFLTSIGGCLDAYTYIEHGGIFASTQTGNLILSALALTQFNFGHFLERILPVIAFSFGILLANWIHHNLDKYKLNYWKVYILIIEITLSIIVGFLKHNVPQLVITTSMSLTTALQLSTFNTMSGLGYSNMFSTGNLQKTMNNLFLYLKTKDDEFKTKLIYYSGLVFSFLCGAFEASILSIFLHTKTIWVVSVELIIILLFQFKFILIYKKDNKKELQ</sequence>
<protein>
    <recommendedName>
        <fullName evidence="4">DUF1275 domain-containing protein</fullName>
    </recommendedName>
</protein>
<proteinExistence type="predicted"/>
<comment type="caution">
    <text evidence="2">The sequence shown here is derived from an EMBL/GenBank/DDBJ whole genome shotgun (WGS) entry which is preliminary data.</text>
</comment>
<feature type="transmembrane region" description="Helical" evidence="1">
    <location>
        <begin position="93"/>
        <end position="111"/>
    </location>
</feature>
<dbReference type="RefSeq" id="WP_034530663.1">
    <property type="nucleotide sequence ID" value="NZ_AZCK01000012.1"/>
</dbReference>
<evidence type="ECO:0008006" key="4">
    <source>
        <dbReference type="Google" id="ProtNLM"/>
    </source>
</evidence>
<evidence type="ECO:0000313" key="3">
    <source>
        <dbReference type="Proteomes" id="UP000051794"/>
    </source>
</evidence>
<keyword evidence="1" id="KW-1133">Transmembrane helix</keyword>
<reference evidence="2 3" key="1">
    <citation type="journal article" date="2015" name="Genome Announc.">
        <title>Expanding the biotechnology potential of lactobacilli through comparative genomics of 213 strains and associated genera.</title>
        <authorList>
            <person name="Sun Z."/>
            <person name="Harris H.M."/>
            <person name="McCann A."/>
            <person name="Guo C."/>
            <person name="Argimon S."/>
            <person name="Zhang W."/>
            <person name="Yang X."/>
            <person name="Jeffery I.B."/>
            <person name="Cooney J.C."/>
            <person name="Kagawa T.F."/>
            <person name="Liu W."/>
            <person name="Song Y."/>
            <person name="Salvetti E."/>
            <person name="Wrobel A."/>
            <person name="Rasinkangas P."/>
            <person name="Parkhill J."/>
            <person name="Rea M.C."/>
            <person name="O'Sullivan O."/>
            <person name="Ritari J."/>
            <person name="Douillard F.P."/>
            <person name="Paul Ross R."/>
            <person name="Yang R."/>
            <person name="Briner A.E."/>
            <person name="Felis G.E."/>
            <person name="de Vos W.M."/>
            <person name="Barrangou R."/>
            <person name="Klaenhammer T.R."/>
            <person name="Caufield P.W."/>
            <person name="Cui Y."/>
            <person name="Zhang H."/>
            <person name="O'Toole P.W."/>
        </authorList>
    </citation>
    <scope>NUCLEOTIDE SEQUENCE [LARGE SCALE GENOMIC DNA]</scope>
    <source>
        <strain evidence="2 3">DSM 12361</strain>
    </source>
</reference>
<accession>A0A0R1FLZ2</accession>
<dbReference type="PATRIC" id="fig|1423768.3.peg.32"/>
<name>A0A0R1FLZ2_9LACO</name>
<dbReference type="GeneID" id="66348177"/>
<dbReference type="EMBL" id="AZCK01000012">
    <property type="protein sequence ID" value="KRK23006.1"/>
    <property type="molecule type" value="Genomic_DNA"/>
</dbReference>
<feature type="transmembrane region" description="Helical" evidence="1">
    <location>
        <begin position="174"/>
        <end position="197"/>
    </location>
</feature>
<evidence type="ECO:0000256" key="1">
    <source>
        <dbReference type="SAM" id="Phobius"/>
    </source>
</evidence>
<evidence type="ECO:0000313" key="2">
    <source>
        <dbReference type="EMBL" id="KRK23006.1"/>
    </source>
</evidence>
<dbReference type="Proteomes" id="UP000051794">
    <property type="component" value="Unassembled WGS sequence"/>
</dbReference>